<keyword evidence="1" id="KW-1133">Transmembrane helix</keyword>
<dbReference type="AlphaFoldDB" id="A0A506V6M4"/>
<keyword evidence="1" id="KW-0472">Membrane</keyword>
<organism evidence="2 3">
    <name type="scientific">Mixta tenebrionis</name>
    <dbReference type="NCBI Taxonomy" id="2562439"/>
    <lineage>
        <taxon>Bacteria</taxon>
        <taxon>Pseudomonadati</taxon>
        <taxon>Pseudomonadota</taxon>
        <taxon>Gammaproteobacteria</taxon>
        <taxon>Enterobacterales</taxon>
        <taxon>Erwiniaceae</taxon>
        <taxon>Mixta</taxon>
    </lineage>
</organism>
<feature type="transmembrane region" description="Helical" evidence="1">
    <location>
        <begin position="49"/>
        <end position="72"/>
    </location>
</feature>
<feature type="transmembrane region" description="Helical" evidence="1">
    <location>
        <begin position="7"/>
        <end position="29"/>
    </location>
</feature>
<dbReference type="Proteomes" id="UP000319523">
    <property type="component" value="Unassembled WGS sequence"/>
</dbReference>
<evidence type="ECO:0000313" key="3">
    <source>
        <dbReference type="Proteomes" id="UP000319523"/>
    </source>
</evidence>
<keyword evidence="1" id="KW-0812">Transmembrane</keyword>
<protein>
    <submittedName>
        <fullName evidence="2">Uncharacterized protein</fullName>
    </submittedName>
</protein>
<name>A0A506V6M4_9GAMM</name>
<accession>A0A506V6M4</accession>
<proteinExistence type="predicted"/>
<keyword evidence="3" id="KW-1185">Reference proteome</keyword>
<dbReference type="EMBL" id="VHQI01000007">
    <property type="protein sequence ID" value="TPW41561.1"/>
    <property type="molecule type" value="Genomic_DNA"/>
</dbReference>
<reference evidence="2 3" key="1">
    <citation type="submission" date="2019-06" db="EMBL/GenBank/DDBJ databases">
        <authorList>
            <person name="Yang Y."/>
        </authorList>
    </citation>
    <scope>NUCLEOTIDE SEQUENCE [LARGE SCALE GENOMIC DNA]</scope>
    <source>
        <strain evidence="2 3">BIT-26</strain>
    </source>
</reference>
<evidence type="ECO:0000313" key="2">
    <source>
        <dbReference type="EMBL" id="TPW41561.1"/>
    </source>
</evidence>
<evidence type="ECO:0000256" key="1">
    <source>
        <dbReference type="SAM" id="Phobius"/>
    </source>
</evidence>
<comment type="caution">
    <text evidence="2">The sequence shown here is derived from an EMBL/GenBank/DDBJ whole genome shotgun (WGS) entry which is preliminary data.</text>
</comment>
<gene>
    <name evidence="2" type="ORF">FKM52_12430</name>
</gene>
<sequence length="85" mass="9823">MAKRKKILIYSLIIIIYILIIPEFIIRTIKSDYILWLSHIISLGGVLNPLMSVTIFMICISILLAILTLFIAKRFFRARSPSNNE</sequence>